<dbReference type="SMART" id="SM00315">
    <property type="entry name" value="RGS"/>
    <property type="match status" value="1"/>
</dbReference>
<evidence type="ECO:0000313" key="2">
    <source>
        <dbReference type="EMBL" id="CAE0787693.1"/>
    </source>
</evidence>
<accession>A0A7S4FCL7</accession>
<dbReference type="EMBL" id="HBIZ01065822">
    <property type="protein sequence ID" value="CAE0787693.1"/>
    <property type="molecule type" value="Transcribed_RNA"/>
</dbReference>
<dbReference type="Pfam" id="PF00615">
    <property type="entry name" value="RGS"/>
    <property type="match status" value="1"/>
</dbReference>
<gene>
    <name evidence="2" type="ORF">PCAR00345_LOCUS40401</name>
</gene>
<dbReference type="Gene3D" id="1.10.167.10">
    <property type="entry name" value="Regulator of G-protein Signalling 4, domain 2"/>
    <property type="match status" value="1"/>
</dbReference>
<dbReference type="InterPro" id="IPR036305">
    <property type="entry name" value="RGS_sf"/>
</dbReference>
<organism evidence="2">
    <name type="scientific">Chrysotila carterae</name>
    <name type="common">Marine alga</name>
    <name type="synonym">Syracosphaera carterae</name>
    <dbReference type="NCBI Taxonomy" id="13221"/>
    <lineage>
        <taxon>Eukaryota</taxon>
        <taxon>Haptista</taxon>
        <taxon>Haptophyta</taxon>
        <taxon>Prymnesiophyceae</taxon>
        <taxon>Isochrysidales</taxon>
        <taxon>Isochrysidaceae</taxon>
        <taxon>Chrysotila</taxon>
    </lineage>
</organism>
<dbReference type="PROSITE" id="PS50132">
    <property type="entry name" value="RGS"/>
    <property type="match status" value="1"/>
</dbReference>
<protein>
    <recommendedName>
        <fullName evidence="1">RGS domain-containing protein</fullName>
    </recommendedName>
</protein>
<evidence type="ECO:0000259" key="1">
    <source>
        <dbReference type="PROSITE" id="PS50132"/>
    </source>
</evidence>
<dbReference type="SUPFAM" id="SSF48097">
    <property type="entry name" value="Regulator of G-protein signaling, RGS"/>
    <property type="match status" value="1"/>
</dbReference>
<sequence length="326" mass="36862">MSCFAQKRQPSSNEFACTAKAAASFRPPRTTTIDHHMRRLNEQIGIDFLSDMLDDDFVSHYLVAFSQTELSNENVLFLVAVRSYEKKLNENIAGALQLANCIFEDHLQPGSPLEIGVTPKQRHYIEDFLFKWNASGKDMPPRPPKGLFASPYRSVYRTVAFDIIPRFRLSIHCKELSKLHLSRTLTFERCRDLLLPAFSEYEREIVDFWLSTNRFETEYTALASGWPTSSTVEIAVGVLKTHYETIGKLISAEQLAQLQRKSVEAPLDLFKVPMLAALNALCAPYETFLHSPSSASFLAFLNVSLIIRQAPAPFPCKDPTGYTAGW</sequence>
<reference evidence="2" key="1">
    <citation type="submission" date="2021-01" db="EMBL/GenBank/DDBJ databases">
        <authorList>
            <person name="Corre E."/>
            <person name="Pelletier E."/>
            <person name="Niang G."/>
            <person name="Scheremetjew M."/>
            <person name="Finn R."/>
            <person name="Kale V."/>
            <person name="Holt S."/>
            <person name="Cochrane G."/>
            <person name="Meng A."/>
            <person name="Brown T."/>
            <person name="Cohen L."/>
        </authorList>
    </citation>
    <scope>NUCLEOTIDE SEQUENCE</scope>
    <source>
        <strain evidence="2">CCMP645</strain>
    </source>
</reference>
<dbReference type="InterPro" id="IPR044926">
    <property type="entry name" value="RGS_subdomain_2"/>
</dbReference>
<name>A0A7S4FCL7_CHRCT</name>
<dbReference type="InterPro" id="IPR016137">
    <property type="entry name" value="RGS"/>
</dbReference>
<proteinExistence type="predicted"/>
<dbReference type="AlphaFoldDB" id="A0A7S4FCL7"/>
<feature type="domain" description="RGS" evidence="1">
    <location>
        <begin position="48"/>
        <end position="167"/>
    </location>
</feature>